<evidence type="ECO:0000313" key="1">
    <source>
        <dbReference type="EMBL" id="GFT61169.1"/>
    </source>
</evidence>
<reference evidence="1" key="1">
    <citation type="submission" date="2020-08" db="EMBL/GenBank/DDBJ databases">
        <title>Multicomponent nature underlies the extraordinary mechanical properties of spider dragline silk.</title>
        <authorList>
            <person name="Kono N."/>
            <person name="Nakamura H."/>
            <person name="Mori M."/>
            <person name="Yoshida Y."/>
            <person name="Ohtoshi R."/>
            <person name="Malay A.D."/>
            <person name="Moran D.A.P."/>
            <person name="Tomita M."/>
            <person name="Numata K."/>
            <person name="Arakawa K."/>
        </authorList>
    </citation>
    <scope>NUCLEOTIDE SEQUENCE</scope>
</reference>
<dbReference type="EMBL" id="BMAW01018982">
    <property type="protein sequence ID" value="GFT61169.1"/>
    <property type="molecule type" value="Genomic_DNA"/>
</dbReference>
<comment type="caution">
    <text evidence="1">The sequence shown here is derived from an EMBL/GenBank/DDBJ whole genome shotgun (WGS) entry which is preliminary data.</text>
</comment>
<accession>A0A8X6PDQ8</accession>
<dbReference type="InterPro" id="IPR032675">
    <property type="entry name" value="LRR_dom_sf"/>
</dbReference>
<dbReference type="Pfam" id="PF13855">
    <property type="entry name" value="LRR_8"/>
    <property type="match status" value="1"/>
</dbReference>
<proteinExistence type="predicted"/>
<dbReference type="Proteomes" id="UP000887013">
    <property type="component" value="Unassembled WGS sequence"/>
</dbReference>
<dbReference type="Gene3D" id="3.80.10.10">
    <property type="entry name" value="Ribonuclease Inhibitor"/>
    <property type="match status" value="1"/>
</dbReference>
<dbReference type="AlphaFoldDB" id="A0A8X6PDQ8"/>
<name>A0A8X6PDQ8_NEPPI</name>
<sequence>MIEGTMATNNDLLFLDLSYNPITVLHPDAFIGLQNLET</sequence>
<protein>
    <submittedName>
        <fullName evidence="1">Uncharacterized protein</fullName>
    </submittedName>
</protein>
<feature type="non-terminal residue" evidence="1">
    <location>
        <position position="1"/>
    </location>
</feature>
<keyword evidence="2" id="KW-1185">Reference proteome</keyword>
<dbReference type="OrthoDB" id="6413410at2759"/>
<evidence type="ECO:0000313" key="2">
    <source>
        <dbReference type="Proteomes" id="UP000887013"/>
    </source>
</evidence>
<dbReference type="InterPro" id="IPR001611">
    <property type="entry name" value="Leu-rich_rpt"/>
</dbReference>
<gene>
    <name evidence="1" type="ORF">NPIL_315151</name>
</gene>
<organism evidence="1 2">
    <name type="scientific">Nephila pilipes</name>
    <name type="common">Giant wood spider</name>
    <name type="synonym">Nephila maculata</name>
    <dbReference type="NCBI Taxonomy" id="299642"/>
    <lineage>
        <taxon>Eukaryota</taxon>
        <taxon>Metazoa</taxon>
        <taxon>Ecdysozoa</taxon>
        <taxon>Arthropoda</taxon>
        <taxon>Chelicerata</taxon>
        <taxon>Arachnida</taxon>
        <taxon>Araneae</taxon>
        <taxon>Araneomorphae</taxon>
        <taxon>Entelegynae</taxon>
        <taxon>Araneoidea</taxon>
        <taxon>Nephilidae</taxon>
        <taxon>Nephila</taxon>
    </lineage>
</organism>
<dbReference type="SUPFAM" id="SSF52058">
    <property type="entry name" value="L domain-like"/>
    <property type="match status" value="1"/>
</dbReference>